<dbReference type="InterPro" id="IPR050491">
    <property type="entry name" value="AmpC-like"/>
</dbReference>
<protein>
    <submittedName>
        <fullName evidence="2">Serine hydrolase</fullName>
    </submittedName>
</protein>
<name>A0A1Y1CQ93_9BACT</name>
<evidence type="ECO:0000313" key="3">
    <source>
        <dbReference type="Proteomes" id="UP000218267"/>
    </source>
</evidence>
<dbReference type="PANTHER" id="PTHR46825">
    <property type="entry name" value="D-ALANYL-D-ALANINE-CARBOXYPEPTIDASE/ENDOPEPTIDASE AMPH"/>
    <property type="match status" value="1"/>
</dbReference>
<keyword evidence="2" id="KW-0378">Hydrolase</keyword>
<proteinExistence type="predicted"/>
<dbReference type="Proteomes" id="UP000218267">
    <property type="component" value="Chromosome"/>
</dbReference>
<dbReference type="PANTHER" id="PTHR46825:SF9">
    <property type="entry name" value="BETA-LACTAMASE-RELATED DOMAIN-CONTAINING PROTEIN"/>
    <property type="match status" value="1"/>
</dbReference>
<dbReference type="OrthoDB" id="9793489at2"/>
<feature type="domain" description="Beta-lactamase-related" evidence="1">
    <location>
        <begin position="63"/>
        <end position="399"/>
    </location>
</feature>
<dbReference type="EMBL" id="AP018042">
    <property type="protein sequence ID" value="BAX81421.1"/>
    <property type="molecule type" value="Genomic_DNA"/>
</dbReference>
<evidence type="ECO:0000313" key="2">
    <source>
        <dbReference type="EMBL" id="BAX81421.1"/>
    </source>
</evidence>
<dbReference type="RefSeq" id="WP_096430809.1">
    <property type="nucleotide sequence ID" value="NZ_AP018042.1"/>
</dbReference>
<dbReference type="GO" id="GO:0016787">
    <property type="term" value="F:hydrolase activity"/>
    <property type="evidence" value="ECO:0007669"/>
    <property type="project" value="UniProtKB-KW"/>
</dbReference>
<dbReference type="KEGG" id="mbas:ALGA_3121"/>
<dbReference type="AlphaFoldDB" id="A0A1Y1CQ93"/>
<dbReference type="InterPro" id="IPR001466">
    <property type="entry name" value="Beta-lactam-related"/>
</dbReference>
<dbReference type="InterPro" id="IPR012338">
    <property type="entry name" value="Beta-lactam/transpept-like"/>
</dbReference>
<organism evidence="2 3">
    <name type="scientific">Labilibaculum antarcticum</name>
    <dbReference type="NCBI Taxonomy" id="1717717"/>
    <lineage>
        <taxon>Bacteria</taxon>
        <taxon>Pseudomonadati</taxon>
        <taxon>Bacteroidota</taxon>
        <taxon>Bacteroidia</taxon>
        <taxon>Marinilabiliales</taxon>
        <taxon>Marinifilaceae</taxon>
        <taxon>Labilibaculum</taxon>
    </lineage>
</organism>
<reference evidence="3" key="2">
    <citation type="journal article" date="2020" name="Antonie Van Leeuwenhoek">
        <title>Labilibaculum antarcticum sp. nov., a novel facultative anaerobic, psychrotorelant bacterium isolated from marine sediment of Antarctica.</title>
        <authorList>
            <person name="Watanabe M."/>
            <person name="Kojima H."/>
            <person name="Fukui M."/>
        </authorList>
    </citation>
    <scope>NUCLEOTIDE SEQUENCE [LARGE SCALE GENOMIC DNA]</scope>
    <source>
        <strain evidence="3">SPP2</strain>
    </source>
</reference>
<dbReference type="Pfam" id="PF00144">
    <property type="entry name" value="Beta-lactamase"/>
    <property type="match status" value="1"/>
</dbReference>
<gene>
    <name evidence="2" type="ORF">ALGA_3121</name>
</gene>
<dbReference type="SUPFAM" id="SSF56601">
    <property type="entry name" value="beta-lactamase/transpeptidase-like"/>
    <property type="match status" value="1"/>
</dbReference>
<dbReference type="Gene3D" id="3.40.710.10">
    <property type="entry name" value="DD-peptidase/beta-lactamase superfamily"/>
    <property type="match status" value="1"/>
</dbReference>
<evidence type="ECO:0000259" key="1">
    <source>
        <dbReference type="Pfam" id="PF00144"/>
    </source>
</evidence>
<accession>A0A1Y1CQ93</accession>
<reference evidence="2 3" key="1">
    <citation type="journal article" date="2018" name="Mar. Genomics">
        <title>Complete genome sequence of Marinifilaceae bacterium strain SPP2, isolated from the Antarctic marine sediment.</title>
        <authorList>
            <person name="Watanabe M."/>
            <person name="Kojima H."/>
            <person name="Fukui M."/>
        </authorList>
    </citation>
    <scope>NUCLEOTIDE SEQUENCE [LARGE SCALE GENOMIC DNA]</scope>
    <source>
        <strain evidence="2 3">SPP2</strain>
    </source>
</reference>
<sequence length="446" mass="49578">MIVRRLVSVIIIIALVILDQTFSFSTQEAASVPIDNRIEAVSHRISNKLSECVETQKADKLLNRFLKRWEVAGATVAVVKDGKLVYAKGYGYSDVDNEKGVETSNLFRIASVSKLITGTAIMKLQEEGKLHLDDFVFGEHGILNDTIYSNIRDKRTKRITVEHLLRHSGGFTSKYGDPMFLPLAIAKKMKVESPIDAQTIIEFALSRRLGFTPGTRGSYSNLGYVILEKVISKLADEPYETYVQTHVLNPAGIFDMHLGHSLQEDRFPNEVNYYEQSNAIKISAFNGSGKTVFKSNGGNNLEALGGAGGWVASGAELIKFMMAIDGDDTLPDILSKESVKYMTTPNKLGHSPIGWKGTHGNGTWWRTGSLAGSSALLKHYSNGLSYVIITNSSTWRGSDFTKDLSVLMSRFIRSVKVWPEHDLFNHFEARQEVIALDKLPSFEDWS</sequence>
<keyword evidence="3" id="KW-1185">Reference proteome</keyword>